<proteinExistence type="predicted"/>
<evidence type="ECO:0000313" key="6">
    <source>
        <dbReference type="Proteomes" id="UP000182932"/>
    </source>
</evidence>
<dbReference type="PANTHER" id="PTHR43464:SF19">
    <property type="entry name" value="UBIQUINONE BIOSYNTHESIS O-METHYLTRANSFERASE, MITOCHONDRIAL"/>
    <property type="match status" value="1"/>
</dbReference>
<keyword evidence="6" id="KW-1185">Reference proteome</keyword>
<reference evidence="5 6" key="1">
    <citation type="submission" date="2016-10" db="EMBL/GenBank/DDBJ databases">
        <authorList>
            <person name="Varghese N."/>
            <person name="Submissions S."/>
        </authorList>
    </citation>
    <scope>NUCLEOTIDE SEQUENCE [LARGE SCALE GENOMIC DNA]</scope>
    <source>
        <strain evidence="5 6">FF3</strain>
    </source>
</reference>
<dbReference type="SUPFAM" id="SSF53335">
    <property type="entry name" value="S-adenosyl-L-methionine-dependent methyltransferases"/>
    <property type="match status" value="1"/>
</dbReference>
<dbReference type="GO" id="GO:0032259">
    <property type="term" value="P:methylation"/>
    <property type="evidence" value="ECO:0007669"/>
    <property type="project" value="UniProtKB-KW"/>
</dbReference>
<name>A0A975WEI1_9RHOB</name>
<dbReference type="InterPro" id="IPR013216">
    <property type="entry name" value="Methyltransf_11"/>
</dbReference>
<accession>A0A975WEI1</accession>
<organism evidence="5 6">
    <name type="scientific">Marinovum algicola</name>
    <dbReference type="NCBI Taxonomy" id="42444"/>
    <lineage>
        <taxon>Bacteria</taxon>
        <taxon>Pseudomonadati</taxon>
        <taxon>Pseudomonadota</taxon>
        <taxon>Alphaproteobacteria</taxon>
        <taxon>Rhodobacterales</taxon>
        <taxon>Roseobacteraceae</taxon>
        <taxon>Marinovum</taxon>
    </lineage>
</organism>
<evidence type="ECO:0000256" key="2">
    <source>
        <dbReference type="ARBA" id="ARBA00022679"/>
    </source>
</evidence>
<keyword evidence="3" id="KW-0949">S-adenosyl-L-methionine</keyword>
<feature type="domain" description="Methyltransferase type 11" evidence="4">
    <location>
        <begin position="48"/>
        <end position="140"/>
    </location>
</feature>
<evidence type="ECO:0000256" key="3">
    <source>
        <dbReference type="ARBA" id="ARBA00022691"/>
    </source>
</evidence>
<dbReference type="EMBL" id="FNYY01000025">
    <property type="protein sequence ID" value="SEK07789.1"/>
    <property type="molecule type" value="Genomic_DNA"/>
</dbReference>
<dbReference type="PANTHER" id="PTHR43464">
    <property type="entry name" value="METHYLTRANSFERASE"/>
    <property type="match status" value="1"/>
</dbReference>
<evidence type="ECO:0000256" key="1">
    <source>
        <dbReference type="ARBA" id="ARBA00022603"/>
    </source>
</evidence>
<evidence type="ECO:0000313" key="5">
    <source>
        <dbReference type="EMBL" id="SEK07789.1"/>
    </source>
</evidence>
<comment type="caution">
    <text evidence="5">The sequence shown here is derived from an EMBL/GenBank/DDBJ whole genome shotgun (WGS) entry which is preliminary data.</text>
</comment>
<dbReference type="GeneID" id="80820706"/>
<dbReference type="InterPro" id="IPR029063">
    <property type="entry name" value="SAM-dependent_MTases_sf"/>
</dbReference>
<dbReference type="Proteomes" id="UP000182932">
    <property type="component" value="Unassembled WGS sequence"/>
</dbReference>
<dbReference type="GO" id="GO:0008757">
    <property type="term" value="F:S-adenosylmethionine-dependent methyltransferase activity"/>
    <property type="evidence" value="ECO:0007669"/>
    <property type="project" value="InterPro"/>
</dbReference>
<dbReference type="CDD" id="cd02440">
    <property type="entry name" value="AdoMet_MTases"/>
    <property type="match status" value="1"/>
</dbReference>
<dbReference type="AlphaFoldDB" id="A0A975WEI1"/>
<dbReference type="RefSeq" id="WP_074839516.1">
    <property type="nucleotide sequence ID" value="NZ_CATLUV010000011.1"/>
</dbReference>
<gene>
    <name evidence="5" type="ORF">SAMN04487940_12521</name>
</gene>
<sequence length="201" mass="20751">MSGLAGEALALYAAHGAALIDRYDRVDSATVLAPVMAHFPGPPAPVADIGAGTGRDAAWLAAQGYAVTAVEPTESLRSAGQALHPGLSWRDAQLPKLAGLATRGFDVVLLNAVWHHLDPADRDAALRRVTEILRPGGRAVVALRHGAEGQGVAALDTETEAARAAAAGFETLDRIDTGARAGEPASAGITWTWLILEGART</sequence>
<dbReference type="Pfam" id="PF08241">
    <property type="entry name" value="Methyltransf_11"/>
    <property type="match status" value="1"/>
</dbReference>
<keyword evidence="1 5" id="KW-0489">Methyltransferase</keyword>
<keyword evidence="2" id="KW-0808">Transferase</keyword>
<protein>
    <submittedName>
        <fullName evidence="5">Methyltransferase domain-containing protein</fullName>
    </submittedName>
</protein>
<dbReference type="Gene3D" id="3.40.50.150">
    <property type="entry name" value="Vaccinia Virus protein VP39"/>
    <property type="match status" value="1"/>
</dbReference>
<evidence type="ECO:0000259" key="4">
    <source>
        <dbReference type="Pfam" id="PF08241"/>
    </source>
</evidence>